<keyword evidence="2" id="KW-1185">Reference proteome</keyword>
<dbReference type="SUPFAM" id="SSF53706">
    <property type="entry name" value="Formate dehydrogenase/DMSO reductase, domains 1-3"/>
    <property type="match status" value="1"/>
</dbReference>
<protein>
    <submittedName>
        <fullName evidence="1">Uncharacterized protein</fullName>
    </submittedName>
</protein>
<feature type="non-terminal residue" evidence="1">
    <location>
        <position position="1"/>
    </location>
</feature>
<dbReference type="AlphaFoldDB" id="A0A133VEJ7"/>
<proteinExistence type="predicted"/>
<dbReference type="EMBL" id="LHYD01000041">
    <property type="protein sequence ID" value="KXB04834.1"/>
    <property type="molecule type" value="Genomic_DNA"/>
</dbReference>
<organism evidence="1 2">
    <name type="scientific">candidate division MSBL1 archaeon SCGC-AAA382A13</name>
    <dbReference type="NCBI Taxonomy" id="1698279"/>
    <lineage>
        <taxon>Archaea</taxon>
        <taxon>Methanobacteriati</taxon>
        <taxon>Methanobacteriota</taxon>
        <taxon>candidate division MSBL1</taxon>
    </lineage>
</organism>
<sequence length="107" mass="11776">TIVDDPKDIDQGIAVVSETSDMNHNKILVLQNGANSQGLKEIESDNGLSDAKSVIVFGDKIKSIPEVKKIIHFTSRKNEITESSDLVIPIRSWLEKKGTMINLTLSD</sequence>
<dbReference type="Proteomes" id="UP000070311">
    <property type="component" value="Unassembled WGS sequence"/>
</dbReference>
<evidence type="ECO:0000313" key="2">
    <source>
        <dbReference type="Proteomes" id="UP000070311"/>
    </source>
</evidence>
<comment type="caution">
    <text evidence="1">The sequence shown here is derived from an EMBL/GenBank/DDBJ whole genome shotgun (WGS) entry which is preliminary data.</text>
</comment>
<accession>A0A133VEJ7</accession>
<name>A0A133VEJ7_9EURY</name>
<reference evidence="1 2" key="1">
    <citation type="journal article" date="2016" name="Sci. Rep.">
        <title>Metabolic traits of an uncultured archaeal lineage -MSBL1- from brine pools of the Red Sea.</title>
        <authorList>
            <person name="Mwirichia R."/>
            <person name="Alam I."/>
            <person name="Rashid M."/>
            <person name="Vinu M."/>
            <person name="Ba-Alawi W."/>
            <person name="Anthony Kamau A."/>
            <person name="Kamanda Ngugi D."/>
            <person name="Goker M."/>
            <person name="Klenk H.P."/>
            <person name="Bajic V."/>
            <person name="Stingl U."/>
        </authorList>
    </citation>
    <scope>NUCLEOTIDE SEQUENCE [LARGE SCALE GENOMIC DNA]</scope>
    <source>
        <strain evidence="1">SCGC-AAA382A13</strain>
    </source>
</reference>
<evidence type="ECO:0000313" key="1">
    <source>
        <dbReference type="EMBL" id="KXB04834.1"/>
    </source>
</evidence>
<gene>
    <name evidence="1" type="ORF">AKJ50_01955</name>
</gene>